<sequence>MTGRWVPSAGVQVAAAILVALTGFKIDLAKEVGRALFGADGHVRFRAVTPAERINVVQQGEVDLSAATITVTCACRAQVDFSAVYFQASKNVLVLGSSPYRELADLSGRKACAASGTTSLQRIVDTPTHPVPYPVANVTDCLVALQRGLVEGVVNDNTVLAGMAAQDPETRIAGPSTLDVPTAIAVSKAHPELTVFVNGVLERLAADGTWARLYAAHGLDHALGPAPAPPTSSLPELTMRDLQSRLLGAGVLAAGLALVGGCATVSSRPPAAARPLAPLATTPVPAVTSAASVPGCVDPEASWRPPASLPAPGAMPAGSFMAAIVRRGYLRVGVLGDAPPFGSINPRTGQAEGFDVDLAEAIGRALFGSDGHVRLRTVTLNERVGVVRGNDVDLVVATMTVNCQRRTQVDFSAVYYRAQQRLLVQEGSGYRELADLGGKKVCAAAGTTSLQRIAHSESRPQGKPRPLPFSAPNDTDCLVALQQGRVDAVSTDDSILAGMAAQDPHLRIIGRSLEEEPDAIAVSLTHPELTRFVNGVLAGLEADGTWAAIYHRWLGTLGDVPAPPAARYRD</sequence>
<dbReference type="Gene3D" id="3.40.190.10">
    <property type="entry name" value="Periplasmic binding protein-like II"/>
    <property type="match status" value="4"/>
</dbReference>
<dbReference type="InterPro" id="IPR051455">
    <property type="entry name" value="Bact_solute-bind_prot3"/>
</dbReference>
<reference evidence="5 6" key="1">
    <citation type="submission" date="2017-06" db="EMBL/GenBank/DDBJ databases">
        <authorList>
            <person name="Kim H.J."/>
            <person name="Triplett B.A."/>
        </authorList>
    </citation>
    <scope>NUCLEOTIDE SEQUENCE [LARGE SCALE GENOMIC DNA]</scope>
    <source>
        <strain evidence="5">FRACA_ARgP5</strain>
    </source>
</reference>
<name>A0A2I2L0Q9_9ACTN</name>
<accession>A0A2I2L0Q9</accession>
<dbReference type="Pfam" id="PF00497">
    <property type="entry name" value="SBP_bac_3"/>
    <property type="match status" value="2"/>
</dbReference>
<dbReference type="SMART" id="SM00062">
    <property type="entry name" value="PBPb"/>
    <property type="match status" value="2"/>
</dbReference>
<gene>
    <name evidence="5" type="ORF">FRACA_710022</name>
</gene>
<keyword evidence="2" id="KW-0813">Transport</keyword>
<evidence type="ECO:0000256" key="1">
    <source>
        <dbReference type="ARBA" id="ARBA00010333"/>
    </source>
</evidence>
<dbReference type="GO" id="GO:0006865">
    <property type="term" value="P:amino acid transport"/>
    <property type="evidence" value="ECO:0007669"/>
    <property type="project" value="TreeGrafter"/>
</dbReference>
<evidence type="ECO:0000313" key="6">
    <source>
        <dbReference type="Proteomes" id="UP000234331"/>
    </source>
</evidence>
<dbReference type="RefSeq" id="WP_243408076.1">
    <property type="nucleotide sequence ID" value="NZ_FZMO01000538.1"/>
</dbReference>
<dbReference type="PANTHER" id="PTHR30085">
    <property type="entry name" value="AMINO ACID ABC TRANSPORTER PERMEASE"/>
    <property type="match status" value="1"/>
</dbReference>
<feature type="domain" description="Solute-binding protein family 3/N-terminal" evidence="4">
    <location>
        <begin position="16"/>
        <end position="221"/>
    </location>
</feature>
<dbReference type="Proteomes" id="UP000234331">
    <property type="component" value="Unassembled WGS sequence"/>
</dbReference>
<feature type="domain" description="Solute-binding protein family 3/N-terminal" evidence="4">
    <location>
        <begin position="329"/>
        <end position="557"/>
    </location>
</feature>
<dbReference type="PANTHER" id="PTHR30085:SF6">
    <property type="entry name" value="ABC TRANSPORTER GLUTAMINE-BINDING PROTEIN GLNH"/>
    <property type="match status" value="1"/>
</dbReference>
<dbReference type="EMBL" id="FZMO01000538">
    <property type="protein sequence ID" value="SNQ51498.1"/>
    <property type="molecule type" value="Genomic_DNA"/>
</dbReference>
<comment type="similarity">
    <text evidence="1">Belongs to the bacterial solute-binding protein 3 family.</text>
</comment>
<keyword evidence="3" id="KW-0732">Signal</keyword>
<keyword evidence="6" id="KW-1185">Reference proteome</keyword>
<dbReference type="CDD" id="cd13690">
    <property type="entry name" value="PBP2_GluB"/>
    <property type="match status" value="1"/>
</dbReference>
<organism evidence="5 6">
    <name type="scientific">Frankia canadensis</name>
    <dbReference type="NCBI Taxonomy" id="1836972"/>
    <lineage>
        <taxon>Bacteria</taxon>
        <taxon>Bacillati</taxon>
        <taxon>Actinomycetota</taxon>
        <taxon>Actinomycetes</taxon>
        <taxon>Frankiales</taxon>
        <taxon>Frankiaceae</taxon>
        <taxon>Frankia</taxon>
    </lineage>
</organism>
<evidence type="ECO:0000256" key="3">
    <source>
        <dbReference type="ARBA" id="ARBA00022729"/>
    </source>
</evidence>
<dbReference type="SUPFAM" id="SSF53850">
    <property type="entry name" value="Periplasmic binding protein-like II"/>
    <property type="match status" value="2"/>
</dbReference>
<evidence type="ECO:0000259" key="4">
    <source>
        <dbReference type="SMART" id="SM00062"/>
    </source>
</evidence>
<proteinExistence type="inferred from homology"/>
<dbReference type="GO" id="GO:0030288">
    <property type="term" value="C:outer membrane-bounded periplasmic space"/>
    <property type="evidence" value="ECO:0007669"/>
    <property type="project" value="TreeGrafter"/>
</dbReference>
<dbReference type="InterPro" id="IPR001638">
    <property type="entry name" value="Solute-binding_3/MltF_N"/>
</dbReference>
<evidence type="ECO:0000256" key="2">
    <source>
        <dbReference type="ARBA" id="ARBA00022448"/>
    </source>
</evidence>
<dbReference type="GO" id="GO:0005576">
    <property type="term" value="C:extracellular region"/>
    <property type="evidence" value="ECO:0007669"/>
    <property type="project" value="TreeGrafter"/>
</dbReference>
<protein>
    <submittedName>
        <fullName evidence="5">Periplasmic component of amino acid ABC-type transporter/signal transduction system (Modular protein)</fullName>
    </submittedName>
</protein>
<dbReference type="AlphaFoldDB" id="A0A2I2L0Q9"/>
<evidence type="ECO:0000313" key="5">
    <source>
        <dbReference type="EMBL" id="SNQ51498.1"/>
    </source>
</evidence>